<evidence type="ECO:0000256" key="1">
    <source>
        <dbReference type="SAM" id="MobiDB-lite"/>
    </source>
</evidence>
<gene>
    <name evidence="2" type="ORF">SLS60_006200</name>
</gene>
<feature type="compositionally biased region" description="Basic residues" evidence="1">
    <location>
        <begin position="147"/>
        <end position="160"/>
    </location>
</feature>
<dbReference type="EMBL" id="JAKJXO020000007">
    <property type="protein sequence ID" value="KAL1602779.1"/>
    <property type="molecule type" value="Genomic_DNA"/>
</dbReference>
<dbReference type="Proteomes" id="UP001521785">
    <property type="component" value="Unassembled WGS sequence"/>
</dbReference>
<organism evidence="2 3">
    <name type="scientific">Paraconiothyrium brasiliense</name>
    <dbReference type="NCBI Taxonomy" id="300254"/>
    <lineage>
        <taxon>Eukaryota</taxon>
        <taxon>Fungi</taxon>
        <taxon>Dikarya</taxon>
        <taxon>Ascomycota</taxon>
        <taxon>Pezizomycotina</taxon>
        <taxon>Dothideomycetes</taxon>
        <taxon>Pleosporomycetidae</taxon>
        <taxon>Pleosporales</taxon>
        <taxon>Massarineae</taxon>
        <taxon>Didymosphaeriaceae</taxon>
        <taxon>Paraconiothyrium</taxon>
    </lineage>
</organism>
<feature type="region of interest" description="Disordered" evidence="1">
    <location>
        <begin position="142"/>
        <end position="169"/>
    </location>
</feature>
<name>A0ABR3REA5_9PLEO</name>
<evidence type="ECO:0000313" key="2">
    <source>
        <dbReference type="EMBL" id="KAL1602779.1"/>
    </source>
</evidence>
<keyword evidence="3" id="KW-1185">Reference proteome</keyword>
<feature type="compositionally biased region" description="Basic and acidic residues" evidence="1">
    <location>
        <begin position="206"/>
        <end position="227"/>
    </location>
</feature>
<sequence length="256" mass="28251">MEADLTEYINSNPAVEEKLRDETGVTAKAAVKAEHDLIFAALKGMPPLPSAFQLPVNSNVAQAVPTERPETIDRNDIAGFVTTKDLPRTVPTSLMKVDANGKEETRVDEEEEEAILLGVRQKVPGSRRRGWKRKVSEDVNLDDNVGRKHARHHQTKRPTSTKRGGGLGVKQKNSVLNALHEEQIVSSPASPNTTNSHVVASINLRQPKEPDRECRGSPASDRELEENKRKDLEAWLENLAIDTPPLAGNYLEKGAH</sequence>
<comment type="caution">
    <text evidence="2">The sequence shown here is derived from an EMBL/GenBank/DDBJ whole genome shotgun (WGS) entry which is preliminary data.</text>
</comment>
<reference evidence="2 3" key="1">
    <citation type="submission" date="2024-02" db="EMBL/GenBank/DDBJ databases">
        <title>De novo assembly and annotation of 12 fungi associated with fruit tree decline syndrome in Ontario, Canada.</title>
        <authorList>
            <person name="Sulman M."/>
            <person name="Ellouze W."/>
            <person name="Ilyukhin E."/>
        </authorList>
    </citation>
    <scope>NUCLEOTIDE SEQUENCE [LARGE SCALE GENOMIC DNA]</scope>
    <source>
        <strain evidence="2 3">M42-189</strain>
    </source>
</reference>
<protein>
    <submittedName>
        <fullName evidence="2">Uncharacterized protein</fullName>
    </submittedName>
</protein>
<evidence type="ECO:0000313" key="3">
    <source>
        <dbReference type="Proteomes" id="UP001521785"/>
    </source>
</evidence>
<feature type="region of interest" description="Disordered" evidence="1">
    <location>
        <begin position="201"/>
        <end position="227"/>
    </location>
</feature>
<accession>A0ABR3REA5</accession>
<proteinExistence type="predicted"/>